<feature type="transmembrane region" description="Helical" evidence="2">
    <location>
        <begin position="39"/>
        <end position="59"/>
    </location>
</feature>
<dbReference type="EMBL" id="BMAT01014045">
    <property type="protein sequence ID" value="GFS25528.1"/>
    <property type="molecule type" value="Genomic_DNA"/>
</dbReference>
<keyword evidence="2" id="KW-1133">Transmembrane helix</keyword>
<name>A0AAV4JU74_9GAST</name>
<proteinExistence type="predicted"/>
<keyword evidence="2" id="KW-0472">Membrane</keyword>
<protein>
    <submittedName>
        <fullName evidence="3">Uncharacterized protein</fullName>
    </submittedName>
</protein>
<feature type="region of interest" description="Disordered" evidence="1">
    <location>
        <begin position="1"/>
        <end position="21"/>
    </location>
</feature>
<sequence>MDDVKEWSVSTSYGDTKRKAENREGWRDMVANLRTKDGTWFLLLLLGTSSLCWVVFLVLCKCSQGLGPNATQRLAGIPWLSLSRSHYTGTETDPTSRGPDCARLRLEPATSGPRSEASTN</sequence>
<accession>A0AAV4JU74</accession>
<keyword evidence="4" id="KW-1185">Reference proteome</keyword>
<dbReference type="AlphaFoldDB" id="A0AAV4JU74"/>
<comment type="caution">
    <text evidence="3">The sequence shown here is derived from an EMBL/GenBank/DDBJ whole genome shotgun (WGS) entry which is preliminary data.</text>
</comment>
<evidence type="ECO:0000313" key="3">
    <source>
        <dbReference type="EMBL" id="GFS25528.1"/>
    </source>
</evidence>
<reference evidence="3 4" key="1">
    <citation type="journal article" date="2021" name="Elife">
        <title>Chloroplast acquisition without the gene transfer in kleptoplastic sea slugs, Plakobranchus ocellatus.</title>
        <authorList>
            <person name="Maeda T."/>
            <person name="Takahashi S."/>
            <person name="Yoshida T."/>
            <person name="Shimamura S."/>
            <person name="Takaki Y."/>
            <person name="Nagai Y."/>
            <person name="Toyoda A."/>
            <person name="Suzuki Y."/>
            <person name="Arimoto A."/>
            <person name="Ishii H."/>
            <person name="Satoh N."/>
            <person name="Nishiyama T."/>
            <person name="Hasebe M."/>
            <person name="Maruyama T."/>
            <person name="Minagawa J."/>
            <person name="Obokata J."/>
            <person name="Shigenobu S."/>
        </authorList>
    </citation>
    <scope>NUCLEOTIDE SEQUENCE [LARGE SCALE GENOMIC DNA]</scope>
</reference>
<feature type="region of interest" description="Disordered" evidence="1">
    <location>
        <begin position="87"/>
        <end position="120"/>
    </location>
</feature>
<evidence type="ECO:0000313" key="4">
    <source>
        <dbReference type="Proteomes" id="UP000762676"/>
    </source>
</evidence>
<evidence type="ECO:0000256" key="1">
    <source>
        <dbReference type="SAM" id="MobiDB-lite"/>
    </source>
</evidence>
<keyword evidence="2" id="KW-0812">Transmembrane</keyword>
<gene>
    <name evidence="3" type="ORF">ElyMa_007029300</name>
</gene>
<evidence type="ECO:0000256" key="2">
    <source>
        <dbReference type="SAM" id="Phobius"/>
    </source>
</evidence>
<dbReference type="Proteomes" id="UP000762676">
    <property type="component" value="Unassembled WGS sequence"/>
</dbReference>
<organism evidence="3 4">
    <name type="scientific">Elysia marginata</name>
    <dbReference type="NCBI Taxonomy" id="1093978"/>
    <lineage>
        <taxon>Eukaryota</taxon>
        <taxon>Metazoa</taxon>
        <taxon>Spiralia</taxon>
        <taxon>Lophotrochozoa</taxon>
        <taxon>Mollusca</taxon>
        <taxon>Gastropoda</taxon>
        <taxon>Heterobranchia</taxon>
        <taxon>Euthyneura</taxon>
        <taxon>Panpulmonata</taxon>
        <taxon>Sacoglossa</taxon>
        <taxon>Placobranchoidea</taxon>
        <taxon>Plakobranchidae</taxon>
        <taxon>Elysia</taxon>
    </lineage>
</organism>